<dbReference type="OrthoDB" id="9762834at2"/>
<dbReference type="PANTHER" id="PTHR30591:SF1">
    <property type="entry name" value="RECBCD ENZYME SUBUNIT RECC"/>
    <property type="match status" value="1"/>
</dbReference>
<evidence type="ECO:0000313" key="11">
    <source>
        <dbReference type="Proteomes" id="UP000005156"/>
    </source>
</evidence>
<evidence type="ECO:0000256" key="8">
    <source>
        <dbReference type="ARBA" id="ARBA00023125"/>
    </source>
</evidence>
<dbReference type="GeneID" id="43348978"/>
<dbReference type="GO" id="GO:0006281">
    <property type="term" value="P:DNA repair"/>
    <property type="evidence" value="ECO:0007669"/>
    <property type="project" value="UniProtKB-KW"/>
</dbReference>
<dbReference type="HOGENOM" id="CLU_272129_0_0_4"/>
<evidence type="ECO:0000256" key="6">
    <source>
        <dbReference type="ARBA" id="ARBA00022839"/>
    </source>
</evidence>
<keyword evidence="7" id="KW-0067">ATP-binding</keyword>
<dbReference type="Proteomes" id="UP000005156">
    <property type="component" value="Unassembled WGS sequence"/>
</dbReference>
<keyword evidence="11" id="KW-1185">Reference proteome</keyword>
<keyword evidence="5" id="KW-0347">Helicase</keyword>
<dbReference type="GO" id="GO:0003677">
    <property type="term" value="F:DNA binding"/>
    <property type="evidence" value="ECO:0007669"/>
    <property type="project" value="UniProtKB-KW"/>
</dbReference>
<gene>
    <name evidence="10" type="ORF">HMPREF9439_01585</name>
</gene>
<dbReference type="GO" id="GO:0004386">
    <property type="term" value="F:helicase activity"/>
    <property type="evidence" value="ECO:0007669"/>
    <property type="project" value="UniProtKB-KW"/>
</dbReference>
<dbReference type="EMBL" id="AFBP01000047">
    <property type="protein sequence ID" value="EGG54080.1"/>
    <property type="molecule type" value="Genomic_DNA"/>
</dbReference>
<protein>
    <submittedName>
        <fullName evidence="10">Putative exodeoxyribonuclease V, gamma subunit</fullName>
    </submittedName>
</protein>
<dbReference type="GO" id="GO:0005524">
    <property type="term" value="F:ATP binding"/>
    <property type="evidence" value="ECO:0007669"/>
    <property type="project" value="UniProtKB-KW"/>
</dbReference>
<evidence type="ECO:0000256" key="3">
    <source>
        <dbReference type="ARBA" id="ARBA00022763"/>
    </source>
</evidence>
<keyword evidence="3" id="KW-0227">DNA damage</keyword>
<keyword evidence="9" id="KW-0234">DNA repair</keyword>
<evidence type="ECO:0000256" key="1">
    <source>
        <dbReference type="ARBA" id="ARBA00022722"/>
    </source>
</evidence>
<dbReference type="RefSeq" id="WP_008864356.1">
    <property type="nucleotide sequence ID" value="NZ_GL883719.1"/>
</dbReference>
<dbReference type="Pfam" id="PF04257">
    <property type="entry name" value="Exonuc_V_gamma"/>
    <property type="match status" value="1"/>
</dbReference>
<accession>F3QKX0</accession>
<dbReference type="AlphaFoldDB" id="F3QKX0"/>
<keyword evidence="1" id="KW-0540">Nuclease</keyword>
<dbReference type="InterPro" id="IPR013986">
    <property type="entry name" value="DExx_box_DNA_helicase_dom_sf"/>
</dbReference>
<dbReference type="InterPro" id="IPR027417">
    <property type="entry name" value="P-loop_NTPase"/>
</dbReference>
<evidence type="ECO:0000313" key="10">
    <source>
        <dbReference type="EMBL" id="EGG54080.1"/>
    </source>
</evidence>
<dbReference type="Gene3D" id="3.40.50.300">
    <property type="entry name" value="P-loop containing nucleotide triphosphate hydrolases"/>
    <property type="match status" value="2"/>
</dbReference>
<evidence type="ECO:0000256" key="5">
    <source>
        <dbReference type="ARBA" id="ARBA00022806"/>
    </source>
</evidence>
<keyword evidence="8" id="KW-0238">DNA-binding</keyword>
<dbReference type="SUPFAM" id="SSF52540">
    <property type="entry name" value="P-loop containing nucleoside triphosphate hydrolases"/>
    <property type="match status" value="2"/>
</dbReference>
<name>F3QKX0_9BURK</name>
<dbReference type="GO" id="GO:0004527">
    <property type="term" value="F:exonuclease activity"/>
    <property type="evidence" value="ECO:0007669"/>
    <property type="project" value="UniProtKB-KW"/>
</dbReference>
<keyword evidence="2" id="KW-0547">Nucleotide-binding</keyword>
<sequence>MISTFYSNSFEVLRTVLATKIGFNLEDLRNSNASFFEQIKVIVPTPMIEDNLNRFFADHFGATPGIEFSNVASWMFKVLGQSLSNAETSQVMDWTFYEILRQKQNKKAFPEEEKRLYEYIQTLDPVGVLEFARHLNTVFITYGSYRFDWLQQWALEKFKFNHKVHPLPVPNAKAEEERLKKNADFLWQKRLWQELIEQTGAESEGKIFGWLENTIERIRKNKPVENSLPIHLFLPFSIPPNLLPLIRAYEDSPAELNLYILNPCAEYWFESVPKAQFDWSENFKVDNSCLNYLLTNAASTRAAIDRLDSFLFSEEEASAIETDISDKDKQNRQKAFVKQPGSREFVTSEKTFDHSEEEIKTKVSAETASAYLEYPSKSFLHSFQNSILRMDSTLLPIEPAEKDVSLRILKAPSFVREVEATIDILQNWLTDKKRGLKPSDVLVVVPDIEKAAPIIEGVMASLPKDLYIPWKIIGLSEEKQNALADAFVGLGKLLMSDFSAREFFDWLEKLPVQQQWDLSLDDISVIQTWLYSAGYSVGIDHEQLAALNFTDEDTSFQDAMERLSLGFFLDEASPLPFKSVLPIRGDEEAGFDVVSDGSGRLLQALSQLYLNLADQRRELLASEFALPAEAWREALLGMKERFFGNNCDPEESYNFSEIIETVCKGMAAAFGGTEKTVSFDVVLSELRSELSKTKRDVPSSGTMTFASISLARGIPYKVICCLGFDEKSGFPGTPKFEEFDLTKDHRRRGDRDARKDNNAVFLDTLLSARENLLISYTIGTKPQSENNPSLVIDNFKNYFLSHAMSVGMEDGTAQEKADELWKSIVTKVPLNRFSMRNFLEEAKSLDKRENNLFWKSPRKDVLDSIEHAYRNPGAKEPMFANTEIPAEKLPKTMQHPVLRELQVNFLIKFLTSYNEWAATLLKLESSDFEADERMIVPSKDDKLMHSEVSRKFLSLLENNFSDQEALNLLNLNPKYGIESVRRAVLSFETSEVADAHAARKQFEETETLKPLSAGLDYRVPTAVSSFVNRLTDKTDLFLWKTEDESLRVKLGVFCSASEQNREVLRQIIWTEAGEPYDLLIFNESSDTDHFVISYSSIIQNHGGEPLKAFLRLFECHCKHALGMNASDDALLWQGVSEESVRKAADLSKALKEELSDYYKLLKGDGRKKDIYLSEAFEALIEFIQKLKP</sequence>
<proteinExistence type="predicted"/>
<dbReference type="GO" id="GO:0140097">
    <property type="term" value="F:catalytic activity, acting on DNA"/>
    <property type="evidence" value="ECO:0007669"/>
    <property type="project" value="UniProtKB-ARBA"/>
</dbReference>
<evidence type="ECO:0000256" key="9">
    <source>
        <dbReference type="ARBA" id="ARBA00023204"/>
    </source>
</evidence>
<evidence type="ECO:0000256" key="2">
    <source>
        <dbReference type="ARBA" id="ARBA00022741"/>
    </source>
</evidence>
<organism evidence="10 11">
    <name type="scientific">Parasutterella excrementihominis YIT 11859</name>
    <dbReference type="NCBI Taxonomy" id="762966"/>
    <lineage>
        <taxon>Bacteria</taxon>
        <taxon>Pseudomonadati</taxon>
        <taxon>Pseudomonadota</taxon>
        <taxon>Betaproteobacteria</taxon>
        <taxon>Burkholderiales</taxon>
        <taxon>Sutterellaceae</taxon>
        <taxon>Parasutterella</taxon>
    </lineage>
</organism>
<keyword evidence="6" id="KW-0269">Exonuclease</keyword>
<dbReference type="Gene3D" id="1.10.10.160">
    <property type="match status" value="1"/>
</dbReference>
<dbReference type="GO" id="GO:0006310">
    <property type="term" value="P:DNA recombination"/>
    <property type="evidence" value="ECO:0007669"/>
    <property type="project" value="TreeGrafter"/>
</dbReference>
<dbReference type="PANTHER" id="PTHR30591">
    <property type="entry name" value="RECBCD ENZYME SUBUNIT RECC"/>
    <property type="match status" value="1"/>
</dbReference>
<reference evidence="10 11" key="1">
    <citation type="submission" date="2011-02" db="EMBL/GenBank/DDBJ databases">
        <authorList>
            <person name="Weinstock G."/>
            <person name="Sodergren E."/>
            <person name="Clifton S."/>
            <person name="Fulton L."/>
            <person name="Fulton B."/>
            <person name="Courtney L."/>
            <person name="Fronick C."/>
            <person name="Harrison M."/>
            <person name="Strong C."/>
            <person name="Farmer C."/>
            <person name="Delahaunty K."/>
            <person name="Markovic C."/>
            <person name="Hall O."/>
            <person name="Minx P."/>
            <person name="Tomlinson C."/>
            <person name="Mitreva M."/>
            <person name="Hou S."/>
            <person name="Chen J."/>
            <person name="Wollam A."/>
            <person name="Pepin K.H."/>
            <person name="Johnson M."/>
            <person name="Bhonagiri V."/>
            <person name="Zhang X."/>
            <person name="Suruliraj S."/>
            <person name="Warren W."/>
            <person name="Chinwalla A."/>
            <person name="Mardis E.R."/>
            <person name="Wilson R.K."/>
        </authorList>
    </citation>
    <scope>NUCLEOTIDE SEQUENCE [LARGE SCALE GENOMIC DNA]</scope>
    <source>
        <strain evidence="10 11">YIT 11859</strain>
    </source>
</reference>
<evidence type="ECO:0000256" key="4">
    <source>
        <dbReference type="ARBA" id="ARBA00022801"/>
    </source>
</evidence>
<comment type="caution">
    <text evidence="10">The sequence shown here is derived from an EMBL/GenBank/DDBJ whole genome shotgun (WGS) entry which is preliminary data.</text>
</comment>
<evidence type="ECO:0000256" key="7">
    <source>
        <dbReference type="ARBA" id="ARBA00022840"/>
    </source>
</evidence>
<dbReference type="eggNOG" id="COG1330">
    <property type="taxonomic scope" value="Bacteria"/>
</dbReference>
<keyword evidence="4" id="KW-0378">Hydrolase</keyword>
<dbReference type="Gene3D" id="3.40.50.10930">
    <property type="match status" value="1"/>
</dbReference>